<dbReference type="Proteomes" id="UP000831120">
    <property type="component" value="Chromosome"/>
</dbReference>
<dbReference type="Pfam" id="PF08780">
    <property type="entry name" value="NTase_sub_bind"/>
    <property type="match status" value="1"/>
</dbReference>
<keyword evidence="2" id="KW-1185">Reference proteome</keyword>
<dbReference type="EMBL" id="AP025593">
    <property type="protein sequence ID" value="BDG16271.1"/>
    <property type="molecule type" value="Genomic_DNA"/>
</dbReference>
<organism evidence="1 2">
    <name type="scientific">Thermus brockianus</name>
    <dbReference type="NCBI Taxonomy" id="56956"/>
    <lineage>
        <taxon>Bacteria</taxon>
        <taxon>Thermotogati</taxon>
        <taxon>Deinococcota</taxon>
        <taxon>Deinococci</taxon>
        <taxon>Thermales</taxon>
        <taxon>Thermaceae</taxon>
        <taxon>Thermus</taxon>
    </lineage>
</organism>
<dbReference type="InterPro" id="IPR010235">
    <property type="entry name" value="HepT"/>
</dbReference>
<protein>
    <submittedName>
        <fullName evidence="1">Nucleotidyltransferase</fullName>
    </submittedName>
</protein>
<sequence length="132" mass="15062">MGRVLERLTLARKALDTLKEVAFLGAPTPVERDAAIQRFEYTFEAFWKALQAYLREREGLEAASPKATFRLAREVGLLDEEETLLSLAMTDDRNLTVHTYNEGLAKAIYQRLPRYAELMERALGRMDEGDPV</sequence>
<dbReference type="SUPFAM" id="SSF81593">
    <property type="entry name" value="Nucleotidyltransferase substrate binding subunit/domain"/>
    <property type="match status" value="1"/>
</dbReference>
<name>A0ABM7XIY0_THEBO</name>
<evidence type="ECO:0000313" key="2">
    <source>
        <dbReference type="Proteomes" id="UP000831120"/>
    </source>
</evidence>
<reference evidence="1 2" key="1">
    <citation type="journal article" date="2022" name="Microbiol. Resour. Announc.">
        <title>Complete Genome Sequences of Thermus Strains Isolated from Senami Hot Spring in Japan.</title>
        <authorList>
            <person name="Miyazaki K."/>
        </authorList>
    </citation>
    <scope>NUCLEOTIDE SEQUENCE [LARGE SCALE GENOMIC DNA]</scope>
    <source>
        <strain evidence="1 2">SNM4-1</strain>
    </source>
</reference>
<proteinExistence type="predicted"/>
<accession>A0ABM7XIY0</accession>
<evidence type="ECO:0000313" key="1">
    <source>
        <dbReference type="EMBL" id="BDG16271.1"/>
    </source>
</evidence>
<dbReference type="RefSeq" id="WP_244363592.1">
    <property type="nucleotide sequence ID" value="NZ_AP025593.1"/>
</dbReference>
<gene>
    <name evidence="1" type="ORF">TbrSNM41_10050</name>
</gene>
<dbReference type="Gene3D" id="1.20.120.330">
    <property type="entry name" value="Nucleotidyltransferases domain 2"/>
    <property type="match status" value="1"/>
</dbReference>
<dbReference type="NCBIfam" id="TIGR01987">
    <property type="entry name" value="HI0074"/>
    <property type="match status" value="1"/>
</dbReference>